<name>A0A0H1R3V6_9HYPH</name>
<sequence>MSVVISACTNKACSYGLMPLARLKLRPPDAVNDNAAQLQVRLGIDPSKRPGSSVAFHTRRAAFGRAELIIALLVLVTGIVALPLLQAVTIPIMTASEQGPEVLRGSPIAPALLAPQRRKGTGEEVYMTRQHLALKQSR</sequence>
<protein>
    <submittedName>
        <fullName evidence="2">Uncharacterized protein</fullName>
    </submittedName>
</protein>
<organism evidence="2 3">
    <name type="scientific">Microvirga vignae</name>
    <dbReference type="NCBI Taxonomy" id="1225564"/>
    <lineage>
        <taxon>Bacteria</taxon>
        <taxon>Pseudomonadati</taxon>
        <taxon>Pseudomonadota</taxon>
        <taxon>Alphaproteobacteria</taxon>
        <taxon>Hyphomicrobiales</taxon>
        <taxon>Methylobacteriaceae</taxon>
        <taxon>Microvirga</taxon>
    </lineage>
</organism>
<dbReference type="AlphaFoldDB" id="A0A0H1R3V6"/>
<comment type="caution">
    <text evidence="2">The sequence shown here is derived from an EMBL/GenBank/DDBJ whole genome shotgun (WGS) entry which is preliminary data.</text>
</comment>
<dbReference type="Proteomes" id="UP000035489">
    <property type="component" value="Unassembled WGS sequence"/>
</dbReference>
<gene>
    <name evidence="2" type="ORF">AA309_31100</name>
</gene>
<reference evidence="2 3" key="1">
    <citation type="submission" date="2015-05" db="EMBL/GenBank/DDBJ databases">
        <title>Draft genome sequence of Microvirga vignae strain BR3299, a novel nitrogen fixing bacteria isolated from Brazil semi-aired region.</title>
        <authorList>
            <person name="Zilli J.E."/>
            <person name="Passos S.R."/>
            <person name="Leite J."/>
            <person name="Baldani J.I."/>
            <person name="Xavier G.R."/>
            <person name="Rumjaneck N.G."/>
            <person name="Simoes-Araujo J.L."/>
        </authorList>
    </citation>
    <scope>NUCLEOTIDE SEQUENCE [LARGE SCALE GENOMIC DNA]</scope>
    <source>
        <strain evidence="2 3">BR3299</strain>
    </source>
</reference>
<evidence type="ECO:0000313" key="2">
    <source>
        <dbReference type="EMBL" id="KLK89496.1"/>
    </source>
</evidence>
<dbReference type="EMBL" id="LCYG01000148">
    <property type="protein sequence ID" value="KLK89496.1"/>
    <property type="molecule type" value="Genomic_DNA"/>
</dbReference>
<accession>A0A0H1R3V6</accession>
<proteinExistence type="predicted"/>
<feature type="transmembrane region" description="Helical" evidence="1">
    <location>
        <begin position="68"/>
        <end position="88"/>
    </location>
</feature>
<evidence type="ECO:0000256" key="1">
    <source>
        <dbReference type="SAM" id="Phobius"/>
    </source>
</evidence>
<keyword evidence="1" id="KW-1133">Transmembrane helix</keyword>
<keyword evidence="1" id="KW-0812">Transmembrane</keyword>
<evidence type="ECO:0000313" key="3">
    <source>
        <dbReference type="Proteomes" id="UP000035489"/>
    </source>
</evidence>
<keyword evidence="3" id="KW-1185">Reference proteome</keyword>
<keyword evidence="1" id="KW-0472">Membrane</keyword>
<dbReference type="PATRIC" id="fig|1225564.3.peg.1193"/>